<dbReference type="AlphaFoldDB" id="A0A4P7MXF3"/>
<gene>
    <name evidence="3" type="ORF">PoMZ_09541</name>
</gene>
<evidence type="ECO:0000256" key="1">
    <source>
        <dbReference type="ARBA" id="ARBA00022722"/>
    </source>
</evidence>
<dbReference type="PANTHER" id="PTHR13620:SF104">
    <property type="entry name" value="EXONUCLEASE 3'-5' DOMAIN-CONTAINING PROTEIN 2"/>
    <property type="match status" value="1"/>
</dbReference>
<sequence length="638" mass="71177">MVYLRPRSRRWLDSSSSRGDMRAATHSYLLQDEARFQARSFVTSLKRKQTPFSLKIFPEKAFARRTLYSSSITMRARAPPPSTWRLWHPRNGLSFASSNTPEAPAQNLPQPLYPDLSGFRSIYSTSASCSTEPLTTSTTLQCEGDDIQQESGCLAAPHVAQSAVQSSSADIAPPALRQDVDVEHKETEAVDGFKSGANLPPSTTLDFKMDVELFRTAKQARKGSMDSYWAYTLYRGPQGEKVRVHYCKSNYTTERVCQYFLDERVIGLDLEWVADARKSSGARRNVCLVQLASPSRIALFHLALYPKDDSLVAPSLKLLLENSDISKVGVNIKADCTRLRTWLGIDSKGVFELSHLYKLVKYSASGETHLINRRAVALAEQVEAVFGLSMFKGQDVRSSDWSKPLKMEQIIYSSSDAYAGPQIYNVLEQQREALDPTPPRPYHVELGLPIRLADGKTVVAVEEGAEDVEFEDNEEASYVPPEEELIKSASDTLTFEPDLEEAGPKVTRTARSAALPKTEVAKPVKDDRVIAAEDWLAEYRASCKSPPRATAAALRAYHIWSQNHDLSPSAIASILRNPPLQTNTVHTYILDAIKKEKLPFEHARLRDEVLAEVPARTLSSRYAALERQTRTTEVSSTD</sequence>
<dbReference type="GO" id="GO:0006139">
    <property type="term" value="P:nucleobase-containing compound metabolic process"/>
    <property type="evidence" value="ECO:0007669"/>
    <property type="project" value="InterPro"/>
</dbReference>
<dbReference type="Proteomes" id="UP000294847">
    <property type="component" value="Chromosome 1"/>
</dbReference>
<keyword evidence="2" id="KW-0378">Hydrolase</keyword>
<dbReference type="FunFam" id="3.30.420.10:FF:000100">
    <property type="entry name" value="3'-5' exonuclease/helicase (Wrn), putative"/>
    <property type="match status" value="1"/>
</dbReference>
<dbReference type="InterPro" id="IPR002562">
    <property type="entry name" value="3'-5'_exonuclease_dom"/>
</dbReference>
<name>A0A4P7MXF3_PYROR</name>
<evidence type="ECO:0000313" key="3">
    <source>
        <dbReference type="EMBL" id="QBZ53851.1"/>
    </source>
</evidence>
<proteinExistence type="predicted"/>
<dbReference type="GO" id="GO:0005737">
    <property type="term" value="C:cytoplasm"/>
    <property type="evidence" value="ECO:0007669"/>
    <property type="project" value="TreeGrafter"/>
</dbReference>
<accession>A0A4P7MXF3</accession>
<protein>
    <submittedName>
        <fullName evidence="3">Uncharacterized protein</fullName>
    </submittedName>
</protein>
<organism evidence="3 4">
    <name type="scientific">Pyricularia oryzae</name>
    <name type="common">Rice blast fungus</name>
    <name type="synonym">Magnaporthe oryzae</name>
    <dbReference type="NCBI Taxonomy" id="318829"/>
    <lineage>
        <taxon>Eukaryota</taxon>
        <taxon>Fungi</taxon>
        <taxon>Dikarya</taxon>
        <taxon>Ascomycota</taxon>
        <taxon>Pezizomycotina</taxon>
        <taxon>Sordariomycetes</taxon>
        <taxon>Sordariomycetidae</taxon>
        <taxon>Magnaporthales</taxon>
        <taxon>Pyriculariaceae</taxon>
        <taxon>Pyricularia</taxon>
    </lineage>
</organism>
<dbReference type="SMART" id="SM00474">
    <property type="entry name" value="35EXOc"/>
    <property type="match status" value="1"/>
</dbReference>
<evidence type="ECO:0000256" key="2">
    <source>
        <dbReference type="ARBA" id="ARBA00022801"/>
    </source>
</evidence>
<keyword evidence="1" id="KW-0540">Nuclease</keyword>
<dbReference type="CDD" id="cd06141">
    <property type="entry name" value="WRN_exo"/>
    <property type="match status" value="1"/>
</dbReference>
<dbReference type="InterPro" id="IPR051132">
    <property type="entry name" value="3-5_Exonuclease_domain"/>
</dbReference>
<dbReference type="InterPro" id="IPR012337">
    <property type="entry name" value="RNaseH-like_sf"/>
</dbReference>
<dbReference type="GO" id="GO:0003676">
    <property type="term" value="F:nucleic acid binding"/>
    <property type="evidence" value="ECO:0007669"/>
    <property type="project" value="InterPro"/>
</dbReference>
<dbReference type="GO" id="GO:0005634">
    <property type="term" value="C:nucleus"/>
    <property type="evidence" value="ECO:0007669"/>
    <property type="project" value="TreeGrafter"/>
</dbReference>
<reference evidence="3 4" key="1">
    <citation type="journal article" date="2019" name="Mol. Biol. Evol.">
        <title>Blast fungal genomes show frequent chromosomal changes, gene gains and losses, and effector gene turnover.</title>
        <authorList>
            <person name="Gomez Luciano L.B."/>
            <person name="Jason Tsai I."/>
            <person name="Chuma I."/>
            <person name="Tosa Y."/>
            <person name="Chen Y.H."/>
            <person name="Li J.Y."/>
            <person name="Li M.Y."/>
            <person name="Jade Lu M.Y."/>
            <person name="Nakayashiki H."/>
            <person name="Li W.H."/>
        </authorList>
    </citation>
    <scope>NUCLEOTIDE SEQUENCE [LARGE SCALE GENOMIC DNA]</scope>
    <source>
        <strain evidence="3">MZ5-1-6</strain>
    </source>
</reference>
<dbReference type="Gene3D" id="3.30.420.10">
    <property type="entry name" value="Ribonuclease H-like superfamily/Ribonuclease H"/>
    <property type="match status" value="1"/>
</dbReference>
<dbReference type="GO" id="GO:0008408">
    <property type="term" value="F:3'-5' exonuclease activity"/>
    <property type="evidence" value="ECO:0007669"/>
    <property type="project" value="InterPro"/>
</dbReference>
<dbReference type="InterPro" id="IPR036397">
    <property type="entry name" value="RNaseH_sf"/>
</dbReference>
<dbReference type="EMBL" id="CP034204">
    <property type="protein sequence ID" value="QBZ53851.1"/>
    <property type="molecule type" value="Genomic_DNA"/>
</dbReference>
<dbReference type="SUPFAM" id="SSF53098">
    <property type="entry name" value="Ribonuclease H-like"/>
    <property type="match status" value="1"/>
</dbReference>
<dbReference type="Pfam" id="PF01612">
    <property type="entry name" value="DNA_pol_A_exo1"/>
    <property type="match status" value="1"/>
</dbReference>
<evidence type="ECO:0000313" key="4">
    <source>
        <dbReference type="Proteomes" id="UP000294847"/>
    </source>
</evidence>
<dbReference type="PANTHER" id="PTHR13620">
    <property type="entry name" value="3-5 EXONUCLEASE"/>
    <property type="match status" value="1"/>
</dbReference>